<name>A0A225ANQ2_TALAT</name>
<evidence type="ECO:0000313" key="5">
    <source>
        <dbReference type="Proteomes" id="UP000214365"/>
    </source>
</evidence>
<dbReference type="InterPro" id="IPR050272">
    <property type="entry name" value="Isochorismatase-like_hydrls"/>
</dbReference>
<organism evidence="4 5">
    <name type="scientific">Talaromyces atroroseus</name>
    <dbReference type="NCBI Taxonomy" id="1441469"/>
    <lineage>
        <taxon>Eukaryota</taxon>
        <taxon>Fungi</taxon>
        <taxon>Dikarya</taxon>
        <taxon>Ascomycota</taxon>
        <taxon>Pezizomycotina</taxon>
        <taxon>Eurotiomycetes</taxon>
        <taxon>Eurotiomycetidae</taxon>
        <taxon>Eurotiales</taxon>
        <taxon>Trichocomaceae</taxon>
        <taxon>Talaromyces</taxon>
        <taxon>Talaromyces sect. Trachyspermi</taxon>
    </lineage>
</organism>
<dbReference type="SUPFAM" id="SSF52499">
    <property type="entry name" value="Isochorismatase-like hydrolases"/>
    <property type="match status" value="1"/>
</dbReference>
<dbReference type="Pfam" id="PF00857">
    <property type="entry name" value="Isochorismatase"/>
    <property type="match status" value="1"/>
</dbReference>
<gene>
    <name evidence="4" type="ORF">UA08_07381</name>
</gene>
<dbReference type="GeneID" id="31007137"/>
<dbReference type="InterPro" id="IPR036380">
    <property type="entry name" value="Isochorismatase-like_sf"/>
</dbReference>
<dbReference type="AlphaFoldDB" id="A0A225ANQ2"/>
<dbReference type="OrthoDB" id="1739143at2759"/>
<dbReference type="RefSeq" id="XP_020117350.1">
    <property type="nucleotide sequence ID" value="XM_020262664.1"/>
</dbReference>
<dbReference type="Proteomes" id="UP000214365">
    <property type="component" value="Unassembled WGS sequence"/>
</dbReference>
<proteinExistence type="inferred from homology"/>
<sequence>MGTTAFLVMDVQNGVVDRMEDINPYLDRLSSAINSARKAGLRIVHIRTVFRPGFVDASPQNKSIAKVVAWGILTEGSKSADIHDAIVPDKSDVIVNKSRGSAFHGCDLETVLCSLDVETLVITGLTTSGVVLSTVRQAADHDYRLVVLEDLCRDRDQESHDILMKKIFPKQAEVLSSAEWLAGL</sequence>
<dbReference type="EMBL" id="LFMY01000012">
    <property type="protein sequence ID" value="OKL57229.1"/>
    <property type="molecule type" value="Genomic_DNA"/>
</dbReference>
<evidence type="ECO:0000259" key="3">
    <source>
        <dbReference type="Pfam" id="PF00857"/>
    </source>
</evidence>
<evidence type="ECO:0000256" key="2">
    <source>
        <dbReference type="ARBA" id="ARBA00022801"/>
    </source>
</evidence>
<accession>A0A225ANQ2</accession>
<comment type="caution">
    <text evidence="4">The sequence shown here is derived from an EMBL/GenBank/DDBJ whole genome shotgun (WGS) entry which is preliminary data.</text>
</comment>
<evidence type="ECO:0000256" key="1">
    <source>
        <dbReference type="ARBA" id="ARBA00006336"/>
    </source>
</evidence>
<dbReference type="InterPro" id="IPR000868">
    <property type="entry name" value="Isochorismatase-like_dom"/>
</dbReference>
<feature type="domain" description="Isochorismatase-like" evidence="3">
    <location>
        <begin position="4"/>
        <end position="179"/>
    </location>
</feature>
<dbReference type="PANTHER" id="PTHR43540">
    <property type="entry name" value="PEROXYUREIDOACRYLATE/UREIDOACRYLATE AMIDOHYDROLASE-RELATED"/>
    <property type="match status" value="1"/>
</dbReference>
<dbReference type="CDD" id="cd00431">
    <property type="entry name" value="cysteine_hydrolases"/>
    <property type="match status" value="1"/>
</dbReference>
<protein>
    <recommendedName>
        <fullName evidence="3">Isochorismatase-like domain-containing protein</fullName>
    </recommendedName>
</protein>
<keyword evidence="2" id="KW-0378">Hydrolase</keyword>
<dbReference type="GO" id="GO:0016787">
    <property type="term" value="F:hydrolase activity"/>
    <property type="evidence" value="ECO:0007669"/>
    <property type="project" value="UniProtKB-KW"/>
</dbReference>
<reference evidence="4 5" key="1">
    <citation type="submission" date="2015-06" db="EMBL/GenBank/DDBJ databases">
        <title>Talaromyces atroroseus IBT 11181 draft genome.</title>
        <authorList>
            <person name="Rasmussen K.B."/>
            <person name="Rasmussen S."/>
            <person name="Petersen B."/>
            <person name="Sicheritz-Ponten T."/>
            <person name="Mortensen U.H."/>
            <person name="Thrane U."/>
        </authorList>
    </citation>
    <scope>NUCLEOTIDE SEQUENCE [LARGE SCALE GENOMIC DNA]</scope>
    <source>
        <strain evidence="4 5">IBT 11181</strain>
    </source>
</reference>
<evidence type="ECO:0000313" key="4">
    <source>
        <dbReference type="EMBL" id="OKL57229.1"/>
    </source>
</evidence>
<dbReference type="PANTHER" id="PTHR43540:SF1">
    <property type="entry name" value="ISOCHORISMATASE HYDROLASE"/>
    <property type="match status" value="1"/>
</dbReference>
<dbReference type="Gene3D" id="3.40.50.850">
    <property type="entry name" value="Isochorismatase-like"/>
    <property type="match status" value="1"/>
</dbReference>
<keyword evidence="5" id="KW-1185">Reference proteome</keyword>
<comment type="similarity">
    <text evidence="1">Belongs to the isochorismatase family.</text>
</comment>